<dbReference type="PANTHER" id="PTHR43982:SF6">
    <property type="entry name" value="UBIQUITIN CARBOXYL-TERMINAL HYDROLASE 2-RELATED"/>
    <property type="match status" value="1"/>
</dbReference>
<keyword evidence="4" id="KW-0833">Ubl conjugation pathway</keyword>
<dbReference type="InterPro" id="IPR018200">
    <property type="entry name" value="USP_CS"/>
</dbReference>
<evidence type="ECO:0000256" key="5">
    <source>
        <dbReference type="ARBA" id="ARBA00022801"/>
    </source>
</evidence>
<evidence type="ECO:0000256" key="4">
    <source>
        <dbReference type="ARBA" id="ARBA00022786"/>
    </source>
</evidence>
<dbReference type="Pfam" id="PF13446">
    <property type="entry name" value="RPT"/>
    <property type="match status" value="2"/>
</dbReference>
<evidence type="ECO:0000256" key="1">
    <source>
        <dbReference type="ARBA" id="ARBA00000707"/>
    </source>
</evidence>
<dbReference type="PROSITE" id="PS00972">
    <property type="entry name" value="USP_1"/>
    <property type="match status" value="1"/>
</dbReference>
<dbReference type="InterPro" id="IPR038765">
    <property type="entry name" value="Papain-like_cys_pep_sf"/>
</dbReference>
<dbReference type="Pfam" id="PF00443">
    <property type="entry name" value="UCH"/>
    <property type="match status" value="1"/>
</dbReference>
<feature type="compositionally biased region" description="Polar residues" evidence="7">
    <location>
        <begin position="714"/>
        <end position="724"/>
    </location>
</feature>
<evidence type="ECO:0000313" key="10">
    <source>
        <dbReference type="Proteomes" id="UP001305779"/>
    </source>
</evidence>
<feature type="region of interest" description="Disordered" evidence="7">
    <location>
        <begin position="1199"/>
        <end position="1247"/>
    </location>
</feature>
<evidence type="ECO:0000256" key="2">
    <source>
        <dbReference type="ARBA" id="ARBA00012759"/>
    </source>
</evidence>
<dbReference type="EMBL" id="JAXOVC010000009">
    <property type="protein sequence ID" value="KAK4497258.1"/>
    <property type="molecule type" value="Genomic_DNA"/>
</dbReference>
<evidence type="ECO:0000256" key="6">
    <source>
        <dbReference type="ARBA" id="ARBA00022807"/>
    </source>
</evidence>
<feature type="region of interest" description="Disordered" evidence="7">
    <location>
        <begin position="1124"/>
        <end position="1178"/>
    </location>
</feature>
<dbReference type="InterPro" id="IPR025305">
    <property type="entry name" value="UCH_repeat_domain"/>
</dbReference>
<dbReference type="InterPro" id="IPR044635">
    <property type="entry name" value="UBP14-like"/>
</dbReference>
<dbReference type="Proteomes" id="UP001305779">
    <property type="component" value="Unassembled WGS sequence"/>
</dbReference>
<organism evidence="9 10">
    <name type="scientific">Zasmidium cellare</name>
    <name type="common">Wine cellar mold</name>
    <name type="synonym">Racodium cellare</name>
    <dbReference type="NCBI Taxonomy" id="395010"/>
    <lineage>
        <taxon>Eukaryota</taxon>
        <taxon>Fungi</taxon>
        <taxon>Dikarya</taxon>
        <taxon>Ascomycota</taxon>
        <taxon>Pezizomycotina</taxon>
        <taxon>Dothideomycetes</taxon>
        <taxon>Dothideomycetidae</taxon>
        <taxon>Mycosphaerellales</taxon>
        <taxon>Mycosphaerellaceae</taxon>
        <taxon>Zasmidium</taxon>
    </lineage>
</organism>
<evidence type="ECO:0000256" key="3">
    <source>
        <dbReference type="ARBA" id="ARBA00022670"/>
    </source>
</evidence>
<dbReference type="SUPFAM" id="SSF54001">
    <property type="entry name" value="Cysteine proteinases"/>
    <property type="match status" value="1"/>
</dbReference>
<reference evidence="9 10" key="1">
    <citation type="journal article" date="2023" name="G3 (Bethesda)">
        <title>A chromosome-level genome assembly of Zasmidium syzygii isolated from banana leaves.</title>
        <authorList>
            <person name="van Westerhoven A.C."/>
            <person name="Mehrabi R."/>
            <person name="Talebi R."/>
            <person name="Steentjes M.B.F."/>
            <person name="Corcolon B."/>
            <person name="Chong P.A."/>
            <person name="Kema G.H.J."/>
            <person name="Seidl M.F."/>
        </authorList>
    </citation>
    <scope>NUCLEOTIDE SEQUENCE [LARGE SCALE GENOMIC DNA]</scope>
    <source>
        <strain evidence="9 10">P124</strain>
    </source>
</reference>
<gene>
    <name evidence="9" type="ORF">PRZ48_011708</name>
</gene>
<keyword evidence="3" id="KW-0645">Protease</keyword>
<feature type="domain" description="USP" evidence="8">
    <location>
        <begin position="568"/>
        <end position="1110"/>
    </location>
</feature>
<dbReference type="InterPro" id="IPR028889">
    <property type="entry name" value="USP"/>
</dbReference>
<evidence type="ECO:0000313" key="9">
    <source>
        <dbReference type="EMBL" id="KAK4497258.1"/>
    </source>
</evidence>
<comment type="catalytic activity">
    <reaction evidence="1">
        <text>Thiol-dependent hydrolysis of ester, thioester, amide, peptide and isopeptide bonds formed by the C-terminal Gly of ubiquitin (a 76-residue protein attached to proteins as an intracellular targeting signal).</text>
        <dbReference type="EC" id="3.4.19.12"/>
    </reaction>
</comment>
<dbReference type="PANTHER" id="PTHR43982">
    <property type="entry name" value="UBIQUITIN CARBOXYL-TERMINAL HYDROLASE"/>
    <property type="match status" value="1"/>
</dbReference>
<keyword evidence="5" id="KW-0378">Hydrolase</keyword>
<dbReference type="PROSITE" id="PS50235">
    <property type="entry name" value="USP_3"/>
    <property type="match status" value="1"/>
</dbReference>
<protein>
    <recommendedName>
        <fullName evidence="2">ubiquitinyl hydrolase 1</fullName>
        <ecNumber evidence="2">3.4.19.12</ecNumber>
    </recommendedName>
</protein>
<evidence type="ECO:0000256" key="7">
    <source>
        <dbReference type="SAM" id="MobiDB-lite"/>
    </source>
</evidence>
<feature type="region of interest" description="Disordered" evidence="7">
    <location>
        <begin position="698"/>
        <end position="770"/>
    </location>
</feature>
<name>A0ABR0E7L8_ZASCE</name>
<keyword evidence="10" id="KW-1185">Reference proteome</keyword>
<evidence type="ECO:0000259" key="8">
    <source>
        <dbReference type="PROSITE" id="PS50235"/>
    </source>
</evidence>
<comment type="caution">
    <text evidence="9">The sequence shown here is derived from an EMBL/GenBank/DDBJ whole genome shotgun (WGS) entry which is preliminary data.</text>
</comment>
<dbReference type="Gene3D" id="3.90.70.10">
    <property type="entry name" value="Cysteine proteinases"/>
    <property type="match status" value="1"/>
</dbReference>
<proteinExistence type="predicted"/>
<dbReference type="InterPro" id="IPR001394">
    <property type="entry name" value="Peptidase_C19_UCH"/>
</dbReference>
<dbReference type="PROSITE" id="PS00973">
    <property type="entry name" value="USP_2"/>
    <property type="match status" value="1"/>
</dbReference>
<sequence length="1265" mass="141448">MPSNTGSGKTAPKLLQDFLHFDPLRSPPSGNYLIDVPPPVGDGPVLHPAQGSCKHEYTPKWNQSVAPPVDSRPQDGAEYKIAVVCKKCRVHADVHVYYPYAVSPCPNEDYPLHHFQRQQPEDEVGHSRIVYAWQCSAFQCNAQLRIAFRRPRLEPADISLLTDTEKLRRRYEAVVEEEPEREGIRQATPIDALSRLRRYIKDALNTEHTRRTFPANNKRFMEAFGVRGQECASLLNKLGFKYGDNEWALPQPPVLDDRLHTSGDSPREVLEDFEMELSAFASKLALDNNTVNPFAAEGWASAERDIERLLAAQGYPLIEFAYDRQSLCDPERRPYYLECLQVIAENRSTEQLQIKVATLASENIVSRRDLSAAYRALGVASSESDERVLNLYHVLISDAGASQQDDARQALYKIGLARGSQRLIKSAQQTMDTYEDALSWLGNGAAKDVADEMLLSIAAIKKDENRENEELVQKAISIIARERKSDTLNTWLMAGPTDGYDMSREEALRHLGYDGDIEKVDYSVLPTTIEFARQDRPGERTDKAIAVLQRYMANGTAAKEHPAETWPVGLESHGNTCYLNSLLQYYFSVAPLRDIVLNYDDYKLDTTKYHEKRERVGFLNISMVEIKGGQRFAEDMKHLFERMIKSPNSKVRPEQELVCRAFLDPKDYALLASSIKEESTTQEAQPNGLESAIDTDVTHESNGSAGVDDRHQSDASSVTLQANSDIGEGADVSMQDTDLPPTPPDSGAEDKDENSAKPPALPPRKFSTVREQAVEKAEQNAKDQQDVSDVHEKIMWRLQAGMTPKGQDEFGEQRDAIRELFEVASMDTPVENGVEGTPKSEIRTSIQLGVPTEDTNLYSLLDAVTDLQPPAGDAAAKKGVEVYRTIRSLPPILQFNIPRIMQDPITKEITKSKACIKFEDHLYMDRYCEQSGSEVLQKRKACWGWRKRLNALKKERKALSSSVTGLDGPSAVEEAAKFLDTFSGINSDLESIGMDGFDVDQTLPAMLAADAEAQKGRLAVIENEIKEFEGRLKDEVYEKGLKYTLAALMSHRGSQGAGHYFTFIRDFGNGLWRVYNDENVTEVTGTDLDAIYEARKYMQGQPTFAVYVRDDKKLELIQPVCRAPEKLPTPEPSEPIASGWEDVPMENGESQAAQPTGGIDPNVTVKDGGEAPWDDQRQVPKVNCLPVFRDDGLVKFSIQRNSRASREADRDSSLSPKRRHDSGAVGDDDGQSPKHPRLHNDISDGQAVERLVESIDDTQLDGEKK</sequence>
<keyword evidence="6" id="KW-0788">Thiol protease</keyword>
<dbReference type="EC" id="3.4.19.12" evidence="2"/>
<accession>A0ABR0E7L8</accession>